<protein>
    <recommendedName>
        <fullName evidence="4">DUF4831 family protein</fullName>
    </recommendedName>
</protein>
<dbReference type="Proteomes" id="UP001597319">
    <property type="component" value="Unassembled WGS sequence"/>
</dbReference>
<dbReference type="RefSeq" id="WP_378291980.1">
    <property type="nucleotide sequence ID" value="NZ_JBHULE010000019.1"/>
</dbReference>
<evidence type="ECO:0008006" key="4">
    <source>
        <dbReference type="Google" id="ProtNLM"/>
    </source>
</evidence>
<keyword evidence="1" id="KW-0175">Coiled coil</keyword>
<evidence type="ECO:0000313" key="2">
    <source>
        <dbReference type="EMBL" id="MFD2562954.1"/>
    </source>
</evidence>
<feature type="coiled-coil region" evidence="1">
    <location>
        <begin position="392"/>
        <end position="434"/>
    </location>
</feature>
<dbReference type="PROSITE" id="PS51257">
    <property type="entry name" value="PROKAR_LIPOPROTEIN"/>
    <property type="match status" value="1"/>
</dbReference>
<evidence type="ECO:0000313" key="3">
    <source>
        <dbReference type="Proteomes" id="UP001597319"/>
    </source>
</evidence>
<sequence>MKFFIVPAVVLVCFILFMLLSGCSVVKTSELSKTGEKANMYYHLPKGLLKITSTVKIFIYTDKKTKHLKKIDIVSQSFDYEKEIVPDNSQTLKLNYINNPLSKDDVDIKINDKGLLTNVDITTEDRLPNIIETLANAPSEILGVGGASKGDDEDDVSVKEITKTFIVDPENFPKDQIWVIAENDKYGNSKDLNVSFKISLVSPATVSASSKIDSKEKIDGIVTRPMSLYKFSIEPKATKLNGYLVEFYEYLPNNTLNITVPLSRALFAKKTTNIVLVDGLMKENKINKPSEVEGFISIPINLAKAIVSVPGQIFQFKIDNTKRKTELEKEILNLEKAITDKERNDLLSALETQKKQLEADKNLLTVQKDLDALKNEISLMPQVSELENQKKLLGLEKEVSTLINETKILKEKQVLQNEKTILQLQKEIKVLKDEIDKLKG</sequence>
<feature type="coiled-coil region" evidence="1">
    <location>
        <begin position="317"/>
        <end position="367"/>
    </location>
</feature>
<dbReference type="EMBL" id="JBHULE010000019">
    <property type="protein sequence ID" value="MFD2562954.1"/>
    <property type="molecule type" value="Genomic_DNA"/>
</dbReference>
<evidence type="ECO:0000256" key="1">
    <source>
        <dbReference type="SAM" id="Coils"/>
    </source>
</evidence>
<comment type="caution">
    <text evidence="2">The sequence shown here is derived from an EMBL/GenBank/DDBJ whole genome shotgun (WGS) entry which is preliminary data.</text>
</comment>
<accession>A0ABW5LFQ9</accession>
<name>A0ABW5LFQ9_9FLAO</name>
<proteinExistence type="predicted"/>
<reference evidence="3" key="1">
    <citation type="journal article" date="2019" name="Int. J. Syst. Evol. Microbiol.">
        <title>The Global Catalogue of Microorganisms (GCM) 10K type strain sequencing project: providing services to taxonomists for standard genome sequencing and annotation.</title>
        <authorList>
            <consortium name="The Broad Institute Genomics Platform"/>
            <consortium name="The Broad Institute Genome Sequencing Center for Infectious Disease"/>
            <person name="Wu L."/>
            <person name="Ma J."/>
        </authorList>
    </citation>
    <scope>NUCLEOTIDE SEQUENCE [LARGE SCALE GENOMIC DNA]</scope>
    <source>
        <strain evidence="3">KCTC 52274</strain>
    </source>
</reference>
<gene>
    <name evidence="2" type="ORF">ACFSR1_09780</name>
</gene>
<keyword evidence="3" id="KW-1185">Reference proteome</keyword>
<organism evidence="2 3">
    <name type="scientific">Aquimarina rubra</name>
    <dbReference type="NCBI Taxonomy" id="1920033"/>
    <lineage>
        <taxon>Bacteria</taxon>
        <taxon>Pseudomonadati</taxon>
        <taxon>Bacteroidota</taxon>
        <taxon>Flavobacteriia</taxon>
        <taxon>Flavobacteriales</taxon>
        <taxon>Flavobacteriaceae</taxon>
        <taxon>Aquimarina</taxon>
    </lineage>
</organism>